<evidence type="ECO:0000313" key="1">
    <source>
        <dbReference type="EMBL" id="KAJ2979800.1"/>
    </source>
</evidence>
<gene>
    <name evidence="1" type="ORF">NQ176_g3030</name>
</gene>
<name>A0ACC1NKJ5_9HYPO</name>
<keyword evidence="2" id="KW-1185">Reference proteome</keyword>
<sequence>MPYNTTAIPPRKEPTGQTQLPLSRVKKIISQDPEVAMCSNNAAFVITLAAEMFIQHLAGESHNQARLDKKPRKNVQYKDVASAISHHDNLEFLEDTVPRTIPYKLALAKAKTIQAQLRGENVTADEGLQSMQQPARTNGDSTVPSTEEVDSFETLLRIDDRPDDPNEQLELEMRQAAAEPEPTENDIGMSG</sequence>
<reference evidence="1" key="1">
    <citation type="submission" date="2022-08" db="EMBL/GenBank/DDBJ databases">
        <title>Genome Sequence of Lecanicillium fungicola.</title>
        <authorList>
            <person name="Buettner E."/>
        </authorList>
    </citation>
    <scope>NUCLEOTIDE SEQUENCE</scope>
    <source>
        <strain evidence="1">Babe33</strain>
    </source>
</reference>
<proteinExistence type="predicted"/>
<dbReference type="Proteomes" id="UP001143910">
    <property type="component" value="Unassembled WGS sequence"/>
</dbReference>
<organism evidence="1 2">
    <name type="scientific">Zarea fungicola</name>
    <dbReference type="NCBI Taxonomy" id="93591"/>
    <lineage>
        <taxon>Eukaryota</taxon>
        <taxon>Fungi</taxon>
        <taxon>Dikarya</taxon>
        <taxon>Ascomycota</taxon>
        <taxon>Pezizomycotina</taxon>
        <taxon>Sordariomycetes</taxon>
        <taxon>Hypocreomycetidae</taxon>
        <taxon>Hypocreales</taxon>
        <taxon>Cordycipitaceae</taxon>
        <taxon>Zarea</taxon>
    </lineage>
</organism>
<protein>
    <submittedName>
        <fullName evidence="1">Uncharacterized protein</fullName>
    </submittedName>
</protein>
<evidence type="ECO:0000313" key="2">
    <source>
        <dbReference type="Proteomes" id="UP001143910"/>
    </source>
</evidence>
<accession>A0ACC1NKJ5</accession>
<comment type="caution">
    <text evidence="1">The sequence shown here is derived from an EMBL/GenBank/DDBJ whole genome shotgun (WGS) entry which is preliminary data.</text>
</comment>
<dbReference type="EMBL" id="JANJQO010000251">
    <property type="protein sequence ID" value="KAJ2979800.1"/>
    <property type="molecule type" value="Genomic_DNA"/>
</dbReference>